<protein>
    <recommendedName>
        <fullName evidence="3">Immunity protein 50</fullName>
    </recommendedName>
</protein>
<evidence type="ECO:0000313" key="1">
    <source>
        <dbReference type="EMBL" id="MCC9074283.1"/>
    </source>
</evidence>
<dbReference type="Proteomes" id="UP001430919">
    <property type="component" value="Unassembled WGS sequence"/>
</dbReference>
<evidence type="ECO:0008006" key="3">
    <source>
        <dbReference type="Google" id="ProtNLM"/>
    </source>
</evidence>
<dbReference type="RefSeq" id="WP_229991101.1">
    <property type="nucleotide sequence ID" value="NZ_JAJJMO010000001.1"/>
</dbReference>
<evidence type="ECO:0000313" key="2">
    <source>
        <dbReference type="Proteomes" id="UP001430919"/>
    </source>
</evidence>
<name>A0ABS8MZT6_9FLAO</name>
<gene>
    <name evidence="1" type="ORF">LNQ49_22070</name>
</gene>
<proteinExistence type="predicted"/>
<reference evidence="1" key="1">
    <citation type="submission" date="2021-11" db="EMBL/GenBank/DDBJ databases">
        <title>Description of novel Flavobacterium species.</title>
        <authorList>
            <person name="Saticioglu I.B."/>
            <person name="Ay H."/>
            <person name="Altun S."/>
            <person name="Duman M."/>
        </authorList>
    </citation>
    <scope>NUCLEOTIDE SEQUENCE</scope>
    <source>
        <strain evidence="1">F-65</strain>
    </source>
</reference>
<organism evidence="1 2">
    <name type="scientific">Flavobacterium pisciphilum</name>
    <dbReference type="NCBI Taxonomy" id="2893755"/>
    <lineage>
        <taxon>Bacteria</taxon>
        <taxon>Pseudomonadati</taxon>
        <taxon>Bacteroidota</taxon>
        <taxon>Flavobacteriia</taxon>
        <taxon>Flavobacteriales</taxon>
        <taxon>Flavobacteriaceae</taxon>
        <taxon>Flavobacterium</taxon>
    </lineage>
</organism>
<keyword evidence="2" id="KW-1185">Reference proteome</keyword>
<dbReference type="EMBL" id="JAJJMO010000001">
    <property type="protein sequence ID" value="MCC9074283.1"/>
    <property type="molecule type" value="Genomic_DNA"/>
</dbReference>
<comment type="caution">
    <text evidence="1">The sequence shown here is derived from an EMBL/GenBank/DDBJ whole genome shotgun (WGS) entry which is preliminary data.</text>
</comment>
<accession>A0ABS8MZT6</accession>
<sequence length="165" mass="19287">MEDKEYISIDFKFNQEKPSFGDFFKITGFSNPNFPSKNDMFLNFADLEIEQIDDYFGISNQDDEGDDVTLWLFPLIKNDEVFHHKGPFDGIRLQYDTLRNTTHKIAVVEMVFESFKKHLDATILFNNNPIENFSVIKNNIDANIAFWRNKDIEPGSEDALMQDDK</sequence>